<dbReference type="InterPro" id="IPR022099">
    <property type="entry name" value="DUF3638"/>
</dbReference>
<dbReference type="EMBL" id="ML993650">
    <property type="protein sequence ID" value="KAF2158728.1"/>
    <property type="molecule type" value="Genomic_DNA"/>
</dbReference>
<comment type="catalytic activity">
    <reaction evidence="1">
        <text>Thiol-dependent hydrolysis of ester, thioester, amide, peptide and isopeptide bonds formed by the C-terminal Gly of ubiquitin (a 76-residue protein attached to proteins as an intracellular targeting signal).</text>
        <dbReference type="EC" id="3.4.19.12"/>
    </reaction>
</comment>
<dbReference type="Proteomes" id="UP000799537">
    <property type="component" value="Unassembled WGS sequence"/>
</dbReference>
<evidence type="ECO:0000256" key="1">
    <source>
        <dbReference type="ARBA" id="ARBA00000707"/>
    </source>
</evidence>
<evidence type="ECO:0000256" key="5">
    <source>
        <dbReference type="ARBA" id="ARBA00022801"/>
    </source>
</evidence>
<evidence type="ECO:0000256" key="3">
    <source>
        <dbReference type="ARBA" id="ARBA00022670"/>
    </source>
</evidence>
<keyword evidence="6" id="KW-0788">Thiol protease</keyword>
<keyword evidence="3" id="KW-0645">Protease</keyword>
<evidence type="ECO:0000259" key="7">
    <source>
        <dbReference type="Pfam" id="PF12340"/>
    </source>
</evidence>
<gene>
    <name evidence="10" type="ORF">M409DRAFT_71485</name>
</gene>
<evidence type="ECO:0000256" key="2">
    <source>
        <dbReference type="ARBA" id="ARBA00012759"/>
    </source>
</evidence>
<reference evidence="10" key="1">
    <citation type="journal article" date="2020" name="Stud. Mycol.">
        <title>101 Dothideomycetes genomes: a test case for predicting lifestyles and emergence of pathogens.</title>
        <authorList>
            <person name="Haridas S."/>
            <person name="Albert R."/>
            <person name="Binder M."/>
            <person name="Bloem J."/>
            <person name="Labutti K."/>
            <person name="Salamov A."/>
            <person name="Andreopoulos B."/>
            <person name="Baker S."/>
            <person name="Barry K."/>
            <person name="Bills G."/>
            <person name="Bluhm B."/>
            <person name="Cannon C."/>
            <person name="Castanera R."/>
            <person name="Culley D."/>
            <person name="Daum C."/>
            <person name="Ezra D."/>
            <person name="Gonzalez J."/>
            <person name="Henrissat B."/>
            <person name="Kuo A."/>
            <person name="Liang C."/>
            <person name="Lipzen A."/>
            <person name="Lutzoni F."/>
            <person name="Magnuson J."/>
            <person name="Mondo S."/>
            <person name="Nolan M."/>
            <person name="Ohm R."/>
            <person name="Pangilinan J."/>
            <person name="Park H.-J."/>
            <person name="Ramirez L."/>
            <person name="Alfaro M."/>
            <person name="Sun H."/>
            <person name="Tritt A."/>
            <person name="Yoshinaga Y."/>
            <person name="Zwiers L.-H."/>
            <person name="Turgeon B."/>
            <person name="Goodwin S."/>
            <person name="Spatafora J."/>
            <person name="Crous P."/>
            <person name="Grigoriev I."/>
        </authorList>
    </citation>
    <scope>NUCLEOTIDE SEQUENCE</scope>
    <source>
        <strain evidence="10">ATCC 36951</strain>
    </source>
</reference>
<dbReference type="Pfam" id="PF20255">
    <property type="entry name" value="DUF6606"/>
    <property type="match status" value="1"/>
</dbReference>
<evidence type="ECO:0000259" key="9">
    <source>
        <dbReference type="Pfam" id="PF20255"/>
    </source>
</evidence>
<dbReference type="RefSeq" id="XP_033659617.1">
    <property type="nucleotide sequence ID" value="XM_033819189.1"/>
</dbReference>
<dbReference type="InterPro" id="IPR046541">
    <property type="entry name" value="DUF6606"/>
</dbReference>
<dbReference type="Pfam" id="PF12359">
    <property type="entry name" value="DUF3645"/>
    <property type="match status" value="1"/>
</dbReference>
<evidence type="ECO:0000313" key="11">
    <source>
        <dbReference type="Proteomes" id="UP000799537"/>
    </source>
</evidence>
<organism evidence="10 11">
    <name type="scientific">Zasmidium cellare ATCC 36951</name>
    <dbReference type="NCBI Taxonomy" id="1080233"/>
    <lineage>
        <taxon>Eukaryota</taxon>
        <taxon>Fungi</taxon>
        <taxon>Dikarya</taxon>
        <taxon>Ascomycota</taxon>
        <taxon>Pezizomycotina</taxon>
        <taxon>Dothideomycetes</taxon>
        <taxon>Dothideomycetidae</taxon>
        <taxon>Mycosphaerellales</taxon>
        <taxon>Mycosphaerellaceae</taxon>
        <taxon>Zasmidium</taxon>
    </lineage>
</organism>
<keyword evidence="11" id="KW-1185">Reference proteome</keyword>
<protein>
    <recommendedName>
        <fullName evidence="2">ubiquitinyl hydrolase 1</fullName>
        <ecNumber evidence="2">3.4.19.12</ecNumber>
    </recommendedName>
</protein>
<dbReference type="Pfam" id="PF12340">
    <property type="entry name" value="DUF3638"/>
    <property type="match status" value="1"/>
</dbReference>
<feature type="domain" description="DUF3638" evidence="7">
    <location>
        <begin position="1995"/>
        <end position="2216"/>
    </location>
</feature>
<keyword evidence="5" id="KW-0378">Hydrolase</keyword>
<dbReference type="PANTHER" id="PTHR13367">
    <property type="entry name" value="UBIQUITIN THIOESTERASE"/>
    <property type="match status" value="1"/>
</dbReference>
<dbReference type="EC" id="3.4.19.12" evidence="2"/>
<dbReference type="GeneID" id="54572461"/>
<dbReference type="GO" id="GO:0004843">
    <property type="term" value="F:cysteine-type deubiquitinase activity"/>
    <property type="evidence" value="ECO:0007669"/>
    <property type="project" value="UniProtKB-EC"/>
</dbReference>
<keyword evidence="4" id="KW-0833">Ubl conjugation pathway</keyword>
<feature type="domain" description="DUF3645" evidence="8">
    <location>
        <begin position="2338"/>
        <end position="2373"/>
    </location>
</feature>
<accession>A0A6A6BXF9</accession>
<dbReference type="InterPro" id="IPR051346">
    <property type="entry name" value="OTU_Deubiquitinase"/>
</dbReference>
<evidence type="ECO:0000256" key="4">
    <source>
        <dbReference type="ARBA" id="ARBA00022786"/>
    </source>
</evidence>
<evidence type="ECO:0000259" key="8">
    <source>
        <dbReference type="Pfam" id="PF12359"/>
    </source>
</evidence>
<dbReference type="InterPro" id="IPR022105">
    <property type="entry name" value="DUF3645"/>
</dbReference>
<dbReference type="PANTHER" id="PTHR13367:SF34">
    <property type="match status" value="1"/>
</dbReference>
<evidence type="ECO:0000256" key="6">
    <source>
        <dbReference type="ARBA" id="ARBA00022807"/>
    </source>
</evidence>
<feature type="domain" description="DUF6606" evidence="9">
    <location>
        <begin position="10"/>
        <end position="281"/>
    </location>
</feature>
<sequence>MLSRDVFFDLVNHVFLPPKLPQKNDTACGVGDALLDTVVEALEIYLGFFKDSQLVTVEMMIDMLSNLKKVHSLSTDAVMEDQLRDALQNVVDHGGFLPLHIHAQNAGVIIRKVDKNIHFETFELAPLNKAVMTTKGRLIRHFPASATSVELCQAAEVDFQTVIAHTLSLMSHQSVPGLQPQVKKAGQMHDEDRDTTDPDMVTGFFNGFVTALGTYVDVEVIAKNTREEVLWSDARFPWRRSPFWLFLRVSLQLGFSQSAKANDGPKLYKQFILFFVSHVLQKSAKHPIETDLLYVMTAKLTRRLLKTGTDINPLVLESVRKATCQAHKRMTSRWLEVQHSGARTVDMMQLSALNFNRDTRLDLDGLDKFIESLQSRQPQSRNSDFRPVQKLITYHAHVLPDLASHTVEGSVVVQNLHGFETWVGTYLSTWAEEHGNDLAACGQLAQLMRRYHHLATPHYSGNAEATSVMILVMLELWTACDKMAIATCPLLDDYEPGISKNLLQSLLLPLRRQMERLMAVEDYIVDRTGYFDESADHQALRQRVIDRAAAARISKLNELRRVKDEYAGLMRLYHQTSCDVYERITNYSSGLTEEYHPTTCARCQYKTQADRLSIEVFEWPLPANDAKVKTVIFELCVPAWFAHWRDSTMELRLNVLGAEYTDTQQPRSSHRLSEDPHLAHAFFSPPHDAYPQRVGLLSQNKPHIGTHRRGRVVSTATERDVCLQSGLTYQYYDSSRSMFLAPVVYTEKLPRSCTYVLPGRSKALQKYIFRPARLPNGPPPNAVIANQSECPDHMSLHEFKELASIPLAYRLQWMDIAVQLGHPSIDFKKPETALVLLQCIYQTGPRHGQEGTLRESHQLLSTNEFPAVLIENLDAALKRVEQNWESSQALAVFIAVARRLLSLSSSNEIKDACLRYLERASAVSLGWAHLLKNKAHEADATDREQLLARSVEAALTCASSFDVERVHLPTILAVPTAASAFVQCCIIVFDGRHSLEATNSTQTQLLHSRHQRLLYDARHIIAADHEGLHDAIAKSWSAYRPAQHWHISESSDHWTATCTTTTARDDGLMVHYNLISGELLVNGEPLDRLPSEYEEHSSYQVLFGKSAVEVMPSNVAGMRFSSKREHRGCEVHFGLTTSQGPVSKELMMQIFDRKSRAKFEFIPARLFREHFPDSFVDDFIHWYDYATGNVEFRPVAAAWNAQATEKWVLSRYNGILDNGKKRDDSKWALMLPRNGSLLVSMKSETATLLASILAPLAQPRSIHCVAGSSSTFLDVNLPTLRLSFHLIQNETTLRCREFRGMIVDPDQTLGTLVGFRNKLMLREEHDDVRKIIVIEGRTCVKTSHRIPCNGDDTGLYYSKTSVSRQTVTRWHSFDVDTCLERLVDNGSTQSKLFLAYLHALTSYCLPDPLTKRTGTEQAISILSSAAVRSFDQLSDENIDLLSRIAELTPKRAYYPRNERVMQTFSWRTELGFMAQHPRFYQIATSLLHDAKRYQVLYPNSEVDLPTIRDVEPLLLQRECIRSSVWRIFGYGAEDYTREHDVTYQSRDRNARTNRQRSAYEFCSLVHNGRSTLHSRPPSATCLWDFLCRATEVSGPQRPVDLSQVKYDGMLLQDRGSFLSGNWPALHRVLSGQQRPSVNKYGLMIWLSAMACSGLIEKAILETVVLLYNCDELKVVTPPSLPSFQVAEGRSVSKARLEKEIHLHLQAFHNSPDAKLAQVQGESRKQYGKRQQELFKSHRHLAVDRLVSFLRDQWPTPHPSRPSAGSAHDESSYVDMEGTMAAVKIIFKTRFDNRQLFSYLQTVVETISGFETSQRPAPRLLKCCEPIQPMSMNINETTQPQQLETFVAELSEGVNSSQYERKYVERLKASLDSLRRLSRRESGQVPSLSYLDAHLTCCRLQMQQMFDAMTAAVNPVSAYPWIESTVESRQWPRICPMLFLEQLGRDGWARLTDEWKECVTSYGLALGLVQKAKRMVIASRAGRSSDVVAEIQNTGHRNWDPLQYPESLLLEVESNIMIRDVQEEIAREMRSPESRQNTSMQLNMGEGKSSVIVPMVAAALANGAQLVRVVVGKPQAKQTAQMLISKLGGMLNRQIYHLPNSRSLKLDKAGAEEVDRISRECMAGGGILLMQPEHILSFQLMGLERYSLGDDSVGRSLVQTQRFFDERSRDIVDESDENFSVKFELIYTMGLQRSIDMSPDRWSCIHQILDVVNAAAISVIDSVPSSLEIQQTFAGRFPRIRLHAVGPLVDIVGQKICDTGLPGFPIATQPQSVQDAVLAYMTKPDVTNEEIGLVENAGPGGFFTESIRPTLFLLRGLLAGGVLGFVFGRKRWRVNYGLDTSRTPPTRLAVPYRAKDMPTSRSEFSHPDVVILLTSLCYYYGGLTDDHLFASFAHLLDTDQRDVEFQTWIQGVPELPPTFRQLEGINLKDRAQCKSLVFPALRFNKRVVDYFLSHIVFPKEMKEFPYKFFTPPPRVILDVGAQILEMNNQEVARTWLSMHATENTRGVVFFNDNDEIVVMNREGFVEPLQTSAFANQLETCLVFLDEAHTRGTDLRLPQDYRAAVTLGANLTKDRLVQGECIGENKSGQN</sequence>
<dbReference type="GO" id="GO:0006508">
    <property type="term" value="P:proteolysis"/>
    <property type="evidence" value="ECO:0007669"/>
    <property type="project" value="UniProtKB-KW"/>
</dbReference>
<name>A0A6A6BXF9_ZASCE</name>
<dbReference type="OrthoDB" id="3182339at2759"/>
<proteinExistence type="predicted"/>
<evidence type="ECO:0000313" key="10">
    <source>
        <dbReference type="EMBL" id="KAF2158728.1"/>
    </source>
</evidence>